<comment type="similarity">
    <text evidence="2">Belongs to the glycosyl hydrolase 10 (cellulase F) family.</text>
</comment>
<evidence type="ECO:0000256" key="6">
    <source>
        <dbReference type="ARBA" id="ARBA00022801"/>
    </source>
</evidence>
<dbReference type="PROSITE" id="PS00591">
    <property type="entry name" value="GH10_1"/>
    <property type="match status" value="1"/>
</dbReference>
<proteinExistence type="inferred from homology"/>
<dbReference type="SUPFAM" id="SSF51445">
    <property type="entry name" value="(Trans)glycosidases"/>
    <property type="match status" value="1"/>
</dbReference>
<keyword evidence="6" id="KW-0378">Hydrolase</keyword>
<dbReference type="InterPro" id="IPR044846">
    <property type="entry name" value="GH10"/>
</dbReference>
<dbReference type="InterPro" id="IPR001000">
    <property type="entry name" value="GH10_dom"/>
</dbReference>
<organism evidence="12">
    <name type="scientific">Oppiella nova</name>
    <dbReference type="NCBI Taxonomy" id="334625"/>
    <lineage>
        <taxon>Eukaryota</taxon>
        <taxon>Metazoa</taxon>
        <taxon>Ecdysozoa</taxon>
        <taxon>Arthropoda</taxon>
        <taxon>Chelicerata</taxon>
        <taxon>Arachnida</taxon>
        <taxon>Acari</taxon>
        <taxon>Acariformes</taxon>
        <taxon>Sarcoptiformes</taxon>
        <taxon>Oribatida</taxon>
        <taxon>Brachypylina</taxon>
        <taxon>Oppioidea</taxon>
        <taxon>Oppiidae</taxon>
        <taxon>Oppiella</taxon>
    </lineage>
</organism>
<dbReference type="SMART" id="SM00633">
    <property type="entry name" value="Glyco_10"/>
    <property type="match status" value="1"/>
</dbReference>
<evidence type="ECO:0000256" key="1">
    <source>
        <dbReference type="ARBA" id="ARBA00000681"/>
    </source>
</evidence>
<dbReference type="EC" id="3.2.1.8" evidence="3"/>
<gene>
    <name evidence="12" type="ORF">ONB1V03_LOCUS10828</name>
</gene>
<keyword evidence="5" id="KW-0732">Signal</keyword>
<dbReference type="PANTHER" id="PTHR31490:SF88">
    <property type="entry name" value="BETA-XYLANASE"/>
    <property type="match status" value="1"/>
</dbReference>
<feature type="domain" description="GH10" evidence="11">
    <location>
        <begin position="1"/>
        <end position="296"/>
    </location>
</feature>
<name>A0A7R9QPZ9_9ACAR</name>
<dbReference type="GO" id="GO:0045493">
    <property type="term" value="P:xylan catabolic process"/>
    <property type="evidence" value="ECO:0007669"/>
    <property type="project" value="UniProtKB-KW"/>
</dbReference>
<dbReference type="Gene3D" id="3.20.20.80">
    <property type="entry name" value="Glycosidases"/>
    <property type="match status" value="1"/>
</dbReference>
<evidence type="ECO:0000313" key="12">
    <source>
        <dbReference type="EMBL" id="CAD7654178.1"/>
    </source>
</evidence>
<evidence type="ECO:0000259" key="11">
    <source>
        <dbReference type="PROSITE" id="PS51760"/>
    </source>
</evidence>
<evidence type="ECO:0000256" key="2">
    <source>
        <dbReference type="ARBA" id="ARBA00007495"/>
    </source>
</evidence>
<dbReference type="InterPro" id="IPR017853">
    <property type="entry name" value="GH"/>
</dbReference>
<dbReference type="PROSITE" id="PS51760">
    <property type="entry name" value="GH10_2"/>
    <property type="match status" value="1"/>
</dbReference>
<keyword evidence="7" id="KW-0119">Carbohydrate metabolism</keyword>
<keyword evidence="13" id="KW-1185">Reference proteome</keyword>
<dbReference type="Pfam" id="PF00331">
    <property type="entry name" value="Glyco_hydro_10"/>
    <property type="match status" value="1"/>
</dbReference>
<feature type="active site" description="Nucleophile" evidence="10">
    <location>
        <position position="218"/>
    </location>
</feature>
<dbReference type="PANTHER" id="PTHR31490">
    <property type="entry name" value="GLYCOSYL HYDROLASE"/>
    <property type="match status" value="1"/>
</dbReference>
<keyword evidence="4" id="KW-0858">Xylan degradation</keyword>
<dbReference type="GO" id="GO:0031176">
    <property type="term" value="F:endo-1,4-beta-xylanase activity"/>
    <property type="evidence" value="ECO:0007669"/>
    <property type="project" value="UniProtKB-EC"/>
</dbReference>
<sequence length="298" mass="34023">AFASKYLTTDATYKTTTEQEFNCLTPEHSMKWGAVESVRDHPVYSAPDKLIKFARANQMKVRGHALVWHDLVPKWVQEMEHNVTELEEVMKKHIVDEMTHFKGKIYAWDVVNEVLEGDGTWRNTIWHRAFGSSFVAEAFKTARTADYSAKLYINEHSVEGKNNKSDALYSLCKELLAQGVPVQGVGMQAHLILGQVPKDMVENMQRFADLGLDVAITELDIRIKLPTSKELEAQQARDYAQVYSNCLSVKRCVGVTVWGFTDKYSWMVDAYKDYGDAFLWDKNYKPKPSVTAIENVLK</sequence>
<evidence type="ECO:0000256" key="7">
    <source>
        <dbReference type="ARBA" id="ARBA00023277"/>
    </source>
</evidence>
<evidence type="ECO:0000256" key="4">
    <source>
        <dbReference type="ARBA" id="ARBA00022651"/>
    </source>
</evidence>
<comment type="catalytic activity">
    <reaction evidence="1">
        <text>Endohydrolysis of (1-&gt;4)-beta-D-xylosidic linkages in xylans.</text>
        <dbReference type="EC" id="3.2.1.8"/>
    </reaction>
</comment>
<dbReference type="AlphaFoldDB" id="A0A7R9QPZ9"/>
<feature type="non-terminal residue" evidence="12">
    <location>
        <position position="1"/>
    </location>
</feature>
<dbReference type="PRINTS" id="PR00134">
    <property type="entry name" value="GLHYDRLASE10"/>
</dbReference>
<dbReference type="InterPro" id="IPR031158">
    <property type="entry name" value="GH10_AS"/>
</dbReference>
<dbReference type="OrthoDB" id="9999337at2759"/>
<accession>A0A7R9QPZ9</accession>
<dbReference type="EMBL" id="CAJPVJ010007628">
    <property type="protein sequence ID" value="CAG2171365.1"/>
    <property type="molecule type" value="Genomic_DNA"/>
</dbReference>
<evidence type="ECO:0000256" key="9">
    <source>
        <dbReference type="ARBA" id="ARBA00023326"/>
    </source>
</evidence>
<keyword evidence="8" id="KW-0326">Glycosidase</keyword>
<evidence type="ECO:0000256" key="10">
    <source>
        <dbReference type="PROSITE-ProRule" id="PRU10061"/>
    </source>
</evidence>
<evidence type="ECO:0000256" key="3">
    <source>
        <dbReference type="ARBA" id="ARBA00012590"/>
    </source>
</evidence>
<reference evidence="12" key="1">
    <citation type="submission" date="2020-11" db="EMBL/GenBank/DDBJ databases">
        <authorList>
            <person name="Tran Van P."/>
        </authorList>
    </citation>
    <scope>NUCLEOTIDE SEQUENCE</scope>
</reference>
<dbReference type="EMBL" id="OC922453">
    <property type="protein sequence ID" value="CAD7654178.1"/>
    <property type="molecule type" value="Genomic_DNA"/>
</dbReference>
<dbReference type="Proteomes" id="UP000728032">
    <property type="component" value="Unassembled WGS sequence"/>
</dbReference>
<evidence type="ECO:0000256" key="8">
    <source>
        <dbReference type="ARBA" id="ARBA00023295"/>
    </source>
</evidence>
<evidence type="ECO:0000256" key="5">
    <source>
        <dbReference type="ARBA" id="ARBA00022729"/>
    </source>
</evidence>
<evidence type="ECO:0000313" key="13">
    <source>
        <dbReference type="Proteomes" id="UP000728032"/>
    </source>
</evidence>
<protein>
    <recommendedName>
        <fullName evidence="3">endo-1,4-beta-xylanase</fullName>
        <ecNumber evidence="3">3.2.1.8</ecNumber>
    </recommendedName>
</protein>
<keyword evidence="9" id="KW-0624">Polysaccharide degradation</keyword>